<comment type="caution">
    <text evidence="3">The sequence shown here is derived from an EMBL/GenBank/DDBJ whole genome shotgun (WGS) entry which is preliminary data.</text>
</comment>
<accession>A0A504UKR0</accession>
<keyword evidence="4" id="KW-1185">Reference proteome</keyword>
<dbReference type="EMBL" id="VFYP01000001">
    <property type="protein sequence ID" value="TPP09756.1"/>
    <property type="molecule type" value="Genomic_DNA"/>
</dbReference>
<proteinExistence type="predicted"/>
<dbReference type="OrthoDB" id="9815212at2"/>
<sequence length="269" mass="29632">MIFRLPAIASALLISLLCALPAHAQDPLALDFTGRESLDIGTSTSEIAITSDFSGADLTIFGALANTDQLLLAIGQYDVVVTLEGPRDWTTVRRKERLFGIWVNRTSMTFEQMPISYSLASTRPVEQISAARELTSRNIGIDHLALTPTGYITTAANLAEFRDAFRRLKQSQGLYQRDTNGVRFVSSSLFKATLRLPANIPDGVHMVHAYLFKSGEFIAEKELPLRVIKTGLEEAITEAAHEQPLVYGLFAVMTALITGWLASLVFRKD</sequence>
<keyword evidence="1" id="KW-0812">Transmembrane</keyword>
<feature type="transmembrane region" description="Helical" evidence="1">
    <location>
        <begin position="245"/>
        <end position="266"/>
    </location>
</feature>
<evidence type="ECO:0000256" key="1">
    <source>
        <dbReference type="SAM" id="Phobius"/>
    </source>
</evidence>
<dbReference type="Proteomes" id="UP000316429">
    <property type="component" value="Unassembled WGS sequence"/>
</dbReference>
<gene>
    <name evidence="3" type="ORF">FJQ55_02440</name>
</gene>
<dbReference type="InterPro" id="IPR019088">
    <property type="entry name" value="CHP02186-rel_TM"/>
</dbReference>
<keyword evidence="2" id="KW-0732">Signal</keyword>
<reference evidence="3 4" key="1">
    <citation type="submission" date="2019-06" db="EMBL/GenBank/DDBJ databases">
        <title>Rhizobium sp. CL12 isolated from roots of soybean.</title>
        <authorList>
            <person name="Wang C."/>
        </authorList>
    </citation>
    <scope>NUCLEOTIDE SEQUENCE [LARGE SCALE GENOMIC DNA]</scope>
    <source>
        <strain evidence="3 4">CL12</strain>
    </source>
</reference>
<feature type="signal peptide" evidence="2">
    <location>
        <begin position="1"/>
        <end position="24"/>
    </location>
</feature>
<keyword evidence="1" id="KW-0472">Membrane</keyword>
<dbReference type="AlphaFoldDB" id="A0A504UKR0"/>
<dbReference type="NCBIfam" id="TIGR02186">
    <property type="entry name" value="alph_Pro_TM"/>
    <property type="match status" value="1"/>
</dbReference>
<evidence type="ECO:0000313" key="4">
    <source>
        <dbReference type="Proteomes" id="UP000316429"/>
    </source>
</evidence>
<dbReference type="Pfam" id="PF09608">
    <property type="entry name" value="Alph_Pro_TM"/>
    <property type="match status" value="1"/>
</dbReference>
<evidence type="ECO:0000256" key="2">
    <source>
        <dbReference type="SAM" id="SignalP"/>
    </source>
</evidence>
<feature type="chain" id="PRO_5021244611" evidence="2">
    <location>
        <begin position="25"/>
        <end position="269"/>
    </location>
</feature>
<keyword evidence="1" id="KW-1133">Transmembrane helix</keyword>
<evidence type="ECO:0000313" key="3">
    <source>
        <dbReference type="EMBL" id="TPP09756.1"/>
    </source>
</evidence>
<protein>
    <submittedName>
        <fullName evidence="3">TIGR02186 family protein</fullName>
    </submittedName>
</protein>
<dbReference type="RefSeq" id="WP_140826134.1">
    <property type="nucleotide sequence ID" value="NZ_VFYP01000001.1"/>
</dbReference>
<organism evidence="3 4">
    <name type="scientific">Rhizobium glycinendophyticum</name>
    <dbReference type="NCBI Taxonomy" id="2589807"/>
    <lineage>
        <taxon>Bacteria</taxon>
        <taxon>Pseudomonadati</taxon>
        <taxon>Pseudomonadota</taxon>
        <taxon>Alphaproteobacteria</taxon>
        <taxon>Hyphomicrobiales</taxon>
        <taxon>Rhizobiaceae</taxon>
        <taxon>Rhizobium/Agrobacterium group</taxon>
        <taxon>Rhizobium</taxon>
    </lineage>
</organism>
<name>A0A504UKR0_9HYPH</name>